<dbReference type="Pfam" id="PF00828">
    <property type="entry name" value="Ribosomal_L27A"/>
    <property type="match status" value="1"/>
</dbReference>
<comment type="similarity">
    <text evidence="1 4 5">Belongs to the universal ribosomal protein uL15 family.</text>
</comment>
<proteinExistence type="inferred from homology"/>
<dbReference type="InterPro" id="IPR001196">
    <property type="entry name" value="Ribosomal_uL15_CS"/>
</dbReference>
<dbReference type="GO" id="GO:0019843">
    <property type="term" value="F:rRNA binding"/>
    <property type="evidence" value="ECO:0007669"/>
    <property type="project" value="UniProtKB-UniRule"/>
</dbReference>
<dbReference type="GO" id="GO:0003735">
    <property type="term" value="F:structural constituent of ribosome"/>
    <property type="evidence" value="ECO:0007669"/>
    <property type="project" value="InterPro"/>
</dbReference>
<dbReference type="AlphaFoldDB" id="A0A8J7V2H3"/>
<evidence type="ECO:0000259" key="7">
    <source>
        <dbReference type="Pfam" id="PF00828"/>
    </source>
</evidence>
<evidence type="ECO:0000313" key="9">
    <source>
        <dbReference type="Proteomes" id="UP000672602"/>
    </source>
</evidence>
<keyword evidence="9" id="KW-1185">Reference proteome</keyword>
<organism evidence="8 9">
    <name type="scientific">Marivibrio halodurans</name>
    <dbReference type="NCBI Taxonomy" id="2039722"/>
    <lineage>
        <taxon>Bacteria</taxon>
        <taxon>Pseudomonadati</taxon>
        <taxon>Pseudomonadota</taxon>
        <taxon>Alphaproteobacteria</taxon>
        <taxon>Rhodospirillales</taxon>
        <taxon>Rhodospirillaceae</taxon>
        <taxon>Marivibrio</taxon>
    </lineage>
</organism>
<evidence type="ECO:0000256" key="4">
    <source>
        <dbReference type="HAMAP-Rule" id="MF_01341"/>
    </source>
</evidence>
<sequence>MKLNEIADNEGAHKGRMRVGRGIGSGKGKTGGRGVKGQKSRSGVAIKGFEGGQMPIYRRLPKRGFNQGALRADYVEVNVGRLQQAVDAKKLDASKPVDGEALVAAGVLRRVRDGVRVLGKGELTAKLDLHVAGATKGAVEAIEKAGGSVTLPAPVERKEGKRVARKKAAAEKRAAAKAE</sequence>
<dbReference type="EMBL" id="JAGMWN010000003">
    <property type="protein sequence ID" value="MBP5857156.1"/>
    <property type="molecule type" value="Genomic_DNA"/>
</dbReference>
<feature type="domain" description="Large ribosomal subunit protein uL15/eL18" evidence="7">
    <location>
        <begin position="76"/>
        <end position="150"/>
    </location>
</feature>
<feature type="region of interest" description="Disordered" evidence="6">
    <location>
        <begin position="156"/>
        <end position="179"/>
    </location>
</feature>
<comment type="caution">
    <text evidence="8">The sequence shown here is derived from an EMBL/GenBank/DDBJ whole genome shotgun (WGS) entry which is preliminary data.</text>
</comment>
<evidence type="ECO:0000256" key="3">
    <source>
        <dbReference type="ARBA" id="ARBA00023274"/>
    </source>
</evidence>
<keyword evidence="2 4" id="KW-0689">Ribosomal protein</keyword>
<name>A0A8J7V2H3_9PROT</name>
<keyword evidence="4" id="KW-0699">rRNA-binding</keyword>
<dbReference type="HAMAP" id="MF_01341">
    <property type="entry name" value="Ribosomal_uL15"/>
    <property type="match status" value="1"/>
</dbReference>
<evidence type="ECO:0000313" key="8">
    <source>
        <dbReference type="EMBL" id="MBP5857156.1"/>
    </source>
</evidence>
<dbReference type="PANTHER" id="PTHR12934">
    <property type="entry name" value="50S RIBOSOMAL PROTEIN L15"/>
    <property type="match status" value="1"/>
</dbReference>
<dbReference type="NCBIfam" id="TIGR01071">
    <property type="entry name" value="rplO_bact"/>
    <property type="match status" value="1"/>
</dbReference>
<dbReference type="GO" id="GO:0022625">
    <property type="term" value="C:cytosolic large ribosomal subunit"/>
    <property type="evidence" value="ECO:0007669"/>
    <property type="project" value="TreeGrafter"/>
</dbReference>
<dbReference type="PANTHER" id="PTHR12934:SF11">
    <property type="entry name" value="LARGE RIBOSOMAL SUBUNIT PROTEIN UL15M"/>
    <property type="match status" value="1"/>
</dbReference>
<dbReference type="InterPro" id="IPR021131">
    <property type="entry name" value="Ribosomal_uL15/eL18"/>
</dbReference>
<feature type="compositionally biased region" description="Gly residues" evidence="6">
    <location>
        <begin position="21"/>
        <end position="35"/>
    </location>
</feature>
<evidence type="ECO:0000256" key="1">
    <source>
        <dbReference type="ARBA" id="ARBA00007320"/>
    </source>
</evidence>
<comment type="function">
    <text evidence="4">Binds to the 23S rRNA.</text>
</comment>
<dbReference type="PROSITE" id="PS00475">
    <property type="entry name" value="RIBOSOMAL_L15"/>
    <property type="match status" value="1"/>
</dbReference>
<dbReference type="RefSeq" id="WP_210681716.1">
    <property type="nucleotide sequence ID" value="NZ_JAGMWN010000003.1"/>
</dbReference>
<reference evidence="8" key="1">
    <citation type="submission" date="2021-04" db="EMBL/GenBank/DDBJ databases">
        <authorList>
            <person name="Zhang D.-C."/>
        </authorList>
    </citation>
    <scope>NUCLEOTIDE SEQUENCE</scope>
    <source>
        <strain evidence="8">CGMCC 1.15697</strain>
    </source>
</reference>
<dbReference type="InterPro" id="IPR036227">
    <property type="entry name" value="Ribosomal_uL15/eL18_sf"/>
</dbReference>
<evidence type="ECO:0000256" key="6">
    <source>
        <dbReference type="SAM" id="MobiDB-lite"/>
    </source>
</evidence>
<dbReference type="Proteomes" id="UP000672602">
    <property type="component" value="Unassembled WGS sequence"/>
</dbReference>
<dbReference type="GO" id="GO:0006412">
    <property type="term" value="P:translation"/>
    <property type="evidence" value="ECO:0007669"/>
    <property type="project" value="UniProtKB-UniRule"/>
</dbReference>
<keyword evidence="3 4" id="KW-0687">Ribonucleoprotein</keyword>
<keyword evidence="4" id="KW-0694">RNA-binding</keyword>
<feature type="region of interest" description="Disordered" evidence="6">
    <location>
        <begin position="1"/>
        <end position="44"/>
    </location>
</feature>
<dbReference type="SUPFAM" id="SSF52080">
    <property type="entry name" value="Ribosomal proteins L15p and L18e"/>
    <property type="match status" value="1"/>
</dbReference>
<dbReference type="InterPro" id="IPR005749">
    <property type="entry name" value="Ribosomal_uL15_bac-type"/>
</dbReference>
<comment type="subunit">
    <text evidence="4">Part of the 50S ribosomal subunit.</text>
</comment>
<accession>A0A8J7V2H3</accession>
<protein>
    <recommendedName>
        <fullName evidence="4">Large ribosomal subunit protein uL15</fullName>
    </recommendedName>
</protein>
<gene>
    <name evidence="4 8" type="primary">rplO</name>
    <name evidence="8" type="ORF">KAJ83_09050</name>
</gene>
<evidence type="ECO:0000256" key="2">
    <source>
        <dbReference type="ARBA" id="ARBA00022980"/>
    </source>
</evidence>
<evidence type="ECO:0000256" key="5">
    <source>
        <dbReference type="RuleBase" id="RU003888"/>
    </source>
</evidence>
<dbReference type="Gene3D" id="3.100.10.10">
    <property type="match status" value="1"/>
</dbReference>
<dbReference type="InterPro" id="IPR030878">
    <property type="entry name" value="Ribosomal_uL15"/>
</dbReference>